<feature type="transmembrane region" description="Helical" evidence="10">
    <location>
        <begin position="235"/>
        <end position="256"/>
    </location>
</feature>
<keyword evidence="6" id="KW-0067">ATP-binding</keyword>
<dbReference type="GeneID" id="54570795"/>
<evidence type="ECO:0000256" key="7">
    <source>
        <dbReference type="ARBA" id="ARBA00022989"/>
    </source>
</evidence>
<evidence type="ECO:0008006" key="15">
    <source>
        <dbReference type="Google" id="ProtNLM"/>
    </source>
</evidence>
<feature type="domain" description="ABC transporter" evidence="11">
    <location>
        <begin position="1054"/>
        <end position="1291"/>
    </location>
</feature>
<name>A0A6A6CC16_ZASCE</name>
<keyword evidence="14" id="KW-1185">Reference proteome</keyword>
<dbReference type="InterPro" id="IPR003593">
    <property type="entry name" value="AAA+_ATPase"/>
</dbReference>
<keyword evidence="7 10" id="KW-1133">Transmembrane helix</keyword>
<evidence type="ECO:0000256" key="4">
    <source>
        <dbReference type="ARBA" id="ARBA00022692"/>
    </source>
</evidence>
<dbReference type="SUPFAM" id="SSF52540">
    <property type="entry name" value="P-loop containing nucleoside triphosphate hydrolases"/>
    <property type="match status" value="2"/>
</dbReference>
<dbReference type="FunFam" id="3.40.50.300:FF:000913">
    <property type="entry name" value="ABC multidrug transporter SitT"/>
    <property type="match status" value="1"/>
</dbReference>
<dbReference type="GO" id="GO:0090374">
    <property type="term" value="P:oligopeptide export from mitochondrion"/>
    <property type="evidence" value="ECO:0007669"/>
    <property type="project" value="TreeGrafter"/>
</dbReference>
<protein>
    <recommendedName>
        <fullName evidence="15">ABC transporter</fullName>
    </recommendedName>
</protein>
<keyword evidence="3" id="KW-0813">Transport</keyword>
<dbReference type="InterPro" id="IPR036640">
    <property type="entry name" value="ABC1_TM_sf"/>
</dbReference>
<feature type="transmembrane region" description="Helical" evidence="10">
    <location>
        <begin position="991"/>
        <end position="1013"/>
    </location>
</feature>
<accession>A0A6A6CC16</accession>
<evidence type="ECO:0000256" key="6">
    <source>
        <dbReference type="ARBA" id="ARBA00022840"/>
    </source>
</evidence>
<dbReference type="Proteomes" id="UP000799537">
    <property type="component" value="Unassembled WGS sequence"/>
</dbReference>
<keyword evidence="8 10" id="KW-0472">Membrane</keyword>
<evidence type="ECO:0000256" key="9">
    <source>
        <dbReference type="SAM" id="MobiDB-lite"/>
    </source>
</evidence>
<dbReference type="EMBL" id="ML993603">
    <property type="protein sequence ID" value="KAF2164571.1"/>
    <property type="molecule type" value="Genomic_DNA"/>
</dbReference>
<evidence type="ECO:0000259" key="11">
    <source>
        <dbReference type="PROSITE" id="PS50893"/>
    </source>
</evidence>
<dbReference type="CDD" id="cd03249">
    <property type="entry name" value="ABC_MTABC3_MDL1_MDL2"/>
    <property type="match status" value="2"/>
</dbReference>
<evidence type="ECO:0000256" key="1">
    <source>
        <dbReference type="ARBA" id="ARBA00004141"/>
    </source>
</evidence>
<sequence>MTERTHLDEKALDAAAAAANAPLGPGEQMIDVSPAGDVTEKEDSGSDSEDVATEEKDGKKKKKKDEGSIRDYMRVFRFCDRLDIILYITSLTASVASGAALPLMTLVFGQFTTDFNNFAAGRSTPDEFRSKVDHFVLWFIYLFVARFALTYFTNVAISIASIRTTRTLRKAFLESTLRQEVWHFDKMDNGSAATQVTTNGNRVNQGISEKLAIVVQGISLFFSSFIIALAVQWKLALICMSIVPALLLCVGIIIPIDAKQESRITRFYSQGAVLAQDAISSIRSIHAFGAADKIVAKYDEYLTAAHQEGKKKSPNYGILFSSQNFLVTAATALAFWEGYRMFRSGEISSVGTVFTVILSVAIGATSMGLIIPQQQAIANASSAASELLSIIDKPSLLDPLAPEGKQPPSCEGSIEICDLQFAYPSRPQAQVLKNLTLSVPAGKTTALVGPSGCGKSTLIGLMERWYQPSSGQILLDGVDISEYNTKWLRSNVRLVQQEPVLFQGTVFENVSKGFVGSQLELPYDEQMELVQDACRQSNAHDFIMELPEGYDTQVGERASMLSGGQRQRVAIARSIISNPKVLLLDEATSALDPTAEKVVQAALSRVSQNKTTLTIAHKLATIRSADNIVVMQQGLVIEQGSHKELIERDGHYAAMVRAQDLNTQEGEAEIADEDDEKRLEHAFSLQRTKTDAASTTAEAEIKKLTSGTLGYGLIRCIYIMFKENPKLYWCYILSFCGCLLGGGMYPAQAILFSRLINVFILPPDEGQSQADFYALMFFVLAISNFIGYFAIGWCCNVIGQTVTHRYRREMMEQVLNLDPEFFDRPENSSGSLTSKLSSVPTSLMELISANVSLMVIVIVNVLSSSILAIAYGWKLGLVVVFGGMPVLLGSGYIRIRMDQKLEEDSSNHFADSAGLATEAVTSIKTISSLTLESQIMKEYSQTMDGIVFKSTRGYLITLVPYALSQSLEFLVMALGFWYGSRLIASGEYSTSQFFVVFIAVVFGGQAAAQFFGYTSSITKARLAANYILWLRTLKAKIRETDENRDIGPSGDGAMEMKDVEFRYIQRHASRVLRGISMKIEPGTYAAFVGPSGCGKSTLVSLIERFYDPTSGRITLNDEDIAKMNPKLYRQYMSMVQQEPPLFQGSVRENIALGLQYDPSDEEVQEACRQSNALEFVSSLPQGLDTACGSKGGQFSGGQKQRIAVARALIRKPRLLLLDEATSALDTQSERIVQKALDEAASSRTTIAVAHRLSTIRHASVIFVVANGRIVEQGTHEELQALRGRYFAMCLAQSLDQA</sequence>
<dbReference type="Pfam" id="PF00664">
    <property type="entry name" value="ABC_membrane"/>
    <property type="match status" value="2"/>
</dbReference>
<dbReference type="InterPro" id="IPR027417">
    <property type="entry name" value="P-loop_NTPase"/>
</dbReference>
<dbReference type="PROSITE" id="PS00211">
    <property type="entry name" value="ABC_TRANSPORTER_1"/>
    <property type="match status" value="2"/>
</dbReference>
<dbReference type="SUPFAM" id="SSF90123">
    <property type="entry name" value="ABC transporter transmembrane region"/>
    <property type="match status" value="2"/>
</dbReference>
<feature type="domain" description="ABC transporter" evidence="11">
    <location>
        <begin position="414"/>
        <end position="658"/>
    </location>
</feature>
<dbReference type="SMART" id="SM00382">
    <property type="entry name" value="AAA"/>
    <property type="match status" value="2"/>
</dbReference>
<evidence type="ECO:0000313" key="13">
    <source>
        <dbReference type="EMBL" id="KAF2164571.1"/>
    </source>
</evidence>
<evidence type="ECO:0000256" key="10">
    <source>
        <dbReference type="SAM" id="Phobius"/>
    </source>
</evidence>
<feature type="compositionally biased region" description="Basic and acidic residues" evidence="9">
    <location>
        <begin position="53"/>
        <end position="64"/>
    </location>
</feature>
<feature type="region of interest" description="Disordered" evidence="9">
    <location>
        <begin position="16"/>
        <end position="64"/>
    </location>
</feature>
<dbReference type="InterPro" id="IPR017871">
    <property type="entry name" value="ABC_transporter-like_CS"/>
</dbReference>
<dbReference type="CDD" id="cd18577">
    <property type="entry name" value="ABC_6TM_Pgp_ABCB1_D1_like"/>
    <property type="match status" value="1"/>
</dbReference>
<dbReference type="InterPro" id="IPR039421">
    <property type="entry name" value="Type_1_exporter"/>
</dbReference>
<evidence type="ECO:0000256" key="5">
    <source>
        <dbReference type="ARBA" id="ARBA00022741"/>
    </source>
</evidence>
<dbReference type="GO" id="GO:0005743">
    <property type="term" value="C:mitochondrial inner membrane"/>
    <property type="evidence" value="ECO:0007669"/>
    <property type="project" value="TreeGrafter"/>
</dbReference>
<dbReference type="RefSeq" id="XP_033665460.1">
    <property type="nucleotide sequence ID" value="XM_033817523.1"/>
</dbReference>
<feature type="transmembrane region" description="Helical" evidence="10">
    <location>
        <begin position="84"/>
        <end position="108"/>
    </location>
</feature>
<evidence type="ECO:0000256" key="2">
    <source>
        <dbReference type="ARBA" id="ARBA00007577"/>
    </source>
</evidence>
<dbReference type="Pfam" id="PF00005">
    <property type="entry name" value="ABC_tran"/>
    <property type="match status" value="2"/>
</dbReference>
<feature type="transmembrane region" description="Helical" evidence="10">
    <location>
        <begin position="772"/>
        <end position="798"/>
    </location>
</feature>
<dbReference type="InterPro" id="IPR003439">
    <property type="entry name" value="ABC_transporter-like_ATP-bd"/>
</dbReference>
<feature type="transmembrane region" description="Helical" evidence="10">
    <location>
        <begin position="135"/>
        <end position="160"/>
    </location>
</feature>
<dbReference type="Gene3D" id="1.20.1560.10">
    <property type="entry name" value="ABC transporter type 1, transmembrane domain"/>
    <property type="match status" value="1"/>
</dbReference>
<evidence type="ECO:0000256" key="3">
    <source>
        <dbReference type="ARBA" id="ARBA00022448"/>
    </source>
</evidence>
<feature type="transmembrane region" description="Helical" evidence="10">
    <location>
        <begin position="348"/>
        <end position="371"/>
    </location>
</feature>
<comment type="similarity">
    <text evidence="2">Belongs to the ABC transporter superfamily. ABCB family. Multidrug resistance exporter (TC 3.A.1.201) subfamily.</text>
</comment>
<dbReference type="PANTHER" id="PTHR43394:SF27">
    <property type="entry name" value="ATP-DEPENDENT TRANSLOCASE ABCB1-LIKE"/>
    <property type="match status" value="1"/>
</dbReference>
<feature type="transmembrane region" description="Helical" evidence="10">
    <location>
        <begin position="728"/>
        <end position="752"/>
    </location>
</feature>
<evidence type="ECO:0000259" key="12">
    <source>
        <dbReference type="PROSITE" id="PS50929"/>
    </source>
</evidence>
<dbReference type="PANTHER" id="PTHR43394">
    <property type="entry name" value="ATP-DEPENDENT PERMEASE MDL1, MITOCHONDRIAL"/>
    <property type="match status" value="1"/>
</dbReference>
<dbReference type="InterPro" id="IPR011527">
    <property type="entry name" value="ABC1_TM_dom"/>
</dbReference>
<dbReference type="Gene3D" id="3.40.50.300">
    <property type="entry name" value="P-loop containing nucleotide triphosphate hydrolases"/>
    <property type="match status" value="2"/>
</dbReference>
<dbReference type="GO" id="GO:0005524">
    <property type="term" value="F:ATP binding"/>
    <property type="evidence" value="ECO:0007669"/>
    <property type="project" value="UniProtKB-KW"/>
</dbReference>
<comment type="subcellular location">
    <subcellularLocation>
        <location evidence="1">Membrane</location>
        <topology evidence="1">Multi-pass membrane protein</topology>
    </subcellularLocation>
</comment>
<feature type="transmembrane region" description="Helical" evidence="10">
    <location>
        <begin position="877"/>
        <end position="895"/>
    </location>
</feature>
<dbReference type="OrthoDB" id="6500128at2759"/>
<proteinExistence type="inferred from homology"/>
<reference evidence="13" key="1">
    <citation type="journal article" date="2020" name="Stud. Mycol.">
        <title>101 Dothideomycetes genomes: a test case for predicting lifestyles and emergence of pathogens.</title>
        <authorList>
            <person name="Haridas S."/>
            <person name="Albert R."/>
            <person name="Binder M."/>
            <person name="Bloem J."/>
            <person name="Labutti K."/>
            <person name="Salamov A."/>
            <person name="Andreopoulos B."/>
            <person name="Baker S."/>
            <person name="Barry K."/>
            <person name="Bills G."/>
            <person name="Bluhm B."/>
            <person name="Cannon C."/>
            <person name="Castanera R."/>
            <person name="Culley D."/>
            <person name="Daum C."/>
            <person name="Ezra D."/>
            <person name="Gonzalez J."/>
            <person name="Henrissat B."/>
            <person name="Kuo A."/>
            <person name="Liang C."/>
            <person name="Lipzen A."/>
            <person name="Lutzoni F."/>
            <person name="Magnuson J."/>
            <person name="Mondo S."/>
            <person name="Nolan M."/>
            <person name="Ohm R."/>
            <person name="Pangilinan J."/>
            <person name="Park H.-J."/>
            <person name="Ramirez L."/>
            <person name="Alfaro M."/>
            <person name="Sun H."/>
            <person name="Tritt A."/>
            <person name="Yoshinaga Y."/>
            <person name="Zwiers L.-H."/>
            <person name="Turgeon B."/>
            <person name="Goodwin S."/>
            <person name="Spatafora J."/>
            <person name="Crous P."/>
            <person name="Grigoriev I."/>
        </authorList>
    </citation>
    <scope>NUCLEOTIDE SEQUENCE</scope>
    <source>
        <strain evidence="13">ATCC 36951</strain>
    </source>
</reference>
<feature type="transmembrane region" description="Helical" evidence="10">
    <location>
        <begin position="316"/>
        <end position="336"/>
    </location>
</feature>
<dbReference type="FunFam" id="1.20.1560.10:FF:000057">
    <property type="entry name" value="ABC multidrug transporter SitT"/>
    <property type="match status" value="1"/>
</dbReference>
<dbReference type="GO" id="GO:0015421">
    <property type="term" value="F:ABC-type oligopeptide transporter activity"/>
    <property type="evidence" value="ECO:0007669"/>
    <property type="project" value="TreeGrafter"/>
</dbReference>
<feature type="domain" description="ABC transmembrane type-1" evidence="12">
    <location>
        <begin position="732"/>
        <end position="1019"/>
    </location>
</feature>
<feature type="transmembrane region" description="Helical" evidence="10">
    <location>
        <begin position="851"/>
        <end position="871"/>
    </location>
</feature>
<feature type="transmembrane region" description="Helical" evidence="10">
    <location>
        <begin position="958"/>
        <end position="979"/>
    </location>
</feature>
<dbReference type="FunFam" id="3.40.50.300:FF:000251">
    <property type="entry name" value="ABC transporter B family member 19"/>
    <property type="match status" value="1"/>
</dbReference>
<organism evidence="13 14">
    <name type="scientific">Zasmidium cellare ATCC 36951</name>
    <dbReference type="NCBI Taxonomy" id="1080233"/>
    <lineage>
        <taxon>Eukaryota</taxon>
        <taxon>Fungi</taxon>
        <taxon>Dikarya</taxon>
        <taxon>Ascomycota</taxon>
        <taxon>Pezizomycotina</taxon>
        <taxon>Dothideomycetes</taxon>
        <taxon>Dothideomycetidae</taxon>
        <taxon>Mycosphaerellales</taxon>
        <taxon>Mycosphaerellaceae</taxon>
        <taxon>Zasmidium</taxon>
    </lineage>
</organism>
<evidence type="ECO:0000256" key="8">
    <source>
        <dbReference type="ARBA" id="ARBA00023136"/>
    </source>
</evidence>
<feature type="domain" description="ABC transmembrane type-1" evidence="12">
    <location>
        <begin position="88"/>
        <end position="379"/>
    </location>
</feature>
<dbReference type="CDD" id="cd18578">
    <property type="entry name" value="ABC_6TM_Pgp_ABCB1_D2_like"/>
    <property type="match status" value="1"/>
</dbReference>
<evidence type="ECO:0000313" key="14">
    <source>
        <dbReference type="Proteomes" id="UP000799537"/>
    </source>
</evidence>
<keyword evidence="5" id="KW-0547">Nucleotide-binding</keyword>
<gene>
    <name evidence="13" type="ORF">M409DRAFT_67716</name>
</gene>
<keyword evidence="4 10" id="KW-0812">Transmembrane</keyword>
<dbReference type="PROSITE" id="PS50893">
    <property type="entry name" value="ABC_TRANSPORTER_2"/>
    <property type="match status" value="2"/>
</dbReference>
<feature type="transmembrane region" description="Helical" evidence="10">
    <location>
        <begin position="211"/>
        <end position="229"/>
    </location>
</feature>
<dbReference type="PROSITE" id="PS50929">
    <property type="entry name" value="ABC_TM1F"/>
    <property type="match status" value="2"/>
</dbReference>
<dbReference type="GO" id="GO:0016887">
    <property type="term" value="F:ATP hydrolysis activity"/>
    <property type="evidence" value="ECO:0007669"/>
    <property type="project" value="InterPro"/>
</dbReference>